<proteinExistence type="predicted"/>
<evidence type="ECO:0000313" key="1">
    <source>
        <dbReference type="EMBL" id="CAE8724448.1"/>
    </source>
</evidence>
<name>A0A813LFJ5_POLGL</name>
<accession>A0A813LFJ5</accession>
<sequence length="127" mass="14322">KILLEIAGDVVGAAVLNVEKLKAVTKQRREEIEWAVFEVELNQLVTRKAKKGGDKILLILGNTDIPNGGCAAFDSVDVTSVKQWMLKRSIMEGRLYKRGFTSVPFTTDLDEDFEGRWKEHTLELSWA</sequence>
<organism evidence="1 2">
    <name type="scientific">Polarella glacialis</name>
    <name type="common">Dinoflagellate</name>
    <dbReference type="NCBI Taxonomy" id="89957"/>
    <lineage>
        <taxon>Eukaryota</taxon>
        <taxon>Sar</taxon>
        <taxon>Alveolata</taxon>
        <taxon>Dinophyceae</taxon>
        <taxon>Suessiales</taxon>
        <taxon>Suessiaceae</taxon>
        <taxon>Polarella</taxon>
    </lineage>
</organism>
<gene>
    <name evidence="1" type="ORF">PGLA2088_LOCUS43706</name>
</gene>
<protein>
    <submittedName>
        <fullName evidence="1">Uncharacterized protein</fullName>
    </submittedName>
</protein>
<reference evidence="1" key="1">
    <citation type="submission" date="2021-02" db="EMBL/GenBank/DDBJ databases">
        <authorList>
            <person name="Dougan E. K."/>
            <person name="Rhodes N."/>
            <person name="Thang M."/>
            <person name="Chan C."/>
        </authorList>
    </citation>
    <scope>NUCLEOTIDE SEQUENCE</scope>
</reference>
<dbReference type="Proteomes" id="UP000626109">
    <property type="component" value="Unassembled WGS sequence"/>
</dbReference>
<dbReference type="AlphaFoldDB" id="A0A813LFJ5"/>
<dbReference type="EMBL" id="CAJNNW010034887">
    <property type="protein sequence ID" value="CAE8724448.1"/>
    <property type="molecule type" value="Genomic_DNA"/>
</dbReference>
<comment type="caution">
    <text evidence="1">The sequence shown here is derived from an EMBL/GenBank/DDBJ whole genome shotgun (WGS) entry which is preliminary data.</text>
</comment>
<feature type="non-terminal residue" evidence="1">
    <location>
        <position position="127"/>
    </location>
</feature>
<evidence type="ECO:0000313" key="2">
    <source>
        <dbReference type="Proteomes" id="UP000626109"/>
    </source>
</evidence>